<keyword evidence="5" id="KW-1185">Reference proteome</keyword>
<dbReference type="eggNOG" id="COG0451">
    <property type="taxonomic scope" value="Bacteria"/>
</dbReference>
<evidence type="ECO:0000313" key="4">
    <source>
        <dbReference type="EMBL" id="ACU94734.1"/>
    </source>
</evidence>
<evidence type="ECO:0000256" key="1">
    <source>
        <dbReference type="ARBA" id="ARBA00007637"/>
    </source>
</evidence>
<feature type="compositionally biased region" description="Polar residues" evidence="2">
    <location>
        <begin position="132"/>
        <end position="147"/>
    </location>
</feature>
<name>C7MP94_CRYCD</name>
<evidence type="ECO:0000256" key="2">
    <source>
        <dbReference type="SAM" id="MobiDB-lite"/>
    </source>
</evidence>
<dbReference type="AlphaFoldDB" id="C7MP94"/>
<comment type="similarity">
    <text evidence="1">Belongs to the NAD(P)-dependent epimerase/dehydratase family.</text>
</comment>
<dbReference type="InterPro" id="IPR001509">
    <property type="entry name" value="Epimerase_deHydtase"/>
</dbReference>
<dbReference type="OrthoDB" id="3174087at2"/>
<dbReference type="PANTHER" id="PTHR43000">
    <property type="entry name" value="DTDP-D-GLUCOSE 4,6-DEHYDRATASE-RELATED"/>
    <property type="match status" value="1"/>
</dbReference>
<dbReference type="STRING" id="469378.Ccur_10430"/>
<dbReference type="EMBL" id="CP001682">
    <property type="protein sequence ID" value="ACU94734.1"/>
    <property type="molecule type" value="Genomic_DNA"/>
</dbReference>
<evidence type="ECO:0000259" key="3">
    <source>
        <dbReference type="Pfam" id="PF01370"/>
    </source>
</evidence>
<feature type="domain" description="NAD-dependent epimerase/dehydratase" evidence="3">
    <location>
        <begin position="6"/>
        <end position="240"/>
    </location>
</feature>
<sequence length="326" mass="35716">MTIQAIVTGATGMIGRALCRQLLQEGWHVTCVVRPASPHLNSFKQEITPFAQPKQLTIVEAALGTYAHMLPTALVRGDVFFHLAWESTEPDQRRDPTLQAKNIPFAIDAVQAASTCGCTRFIGIGSQAETKYLNQTNPSSPKTSPDQLEQPATAYGAAKQACRTLSYLQAHAMGITHVWLRIFSVYGPHDHAQAMIPQAIEQLLDGEKPSFTPALQQWDYLYVDDAARAIALAGLKGKDGAQYCLASGVSTLLVNYLEKLRDAVDPQLPLGIGDLPYDPLQPSVLHADITPLQADTGFVPRVSFNEGIARTVAWHRLQREQANEDY</sequence>
<proteinExistence type="inferred from homology"/>
<dbReference type="HOGENOM" id="CLU_007383_1_7_11"/>
<dbReference type="KEGG" id="ccu:Ccur_10430"/>
<reference evidence="4 5" key="1">
    <citation type="journal article" date="2009" name="Stand. Genomic Sci.">
        <title>Complete genome sequence of Cryptobacterium curtum type strain (12-3).</title>
        <authorList>
            <person name="Mavrommatis K."/>
            <person name="Pukall R."/>
            <person name="Rohde C."/>
            <person name="Chen F."/>
            <person name="Sims D."/>
            <person name="Brettin T."/>
            <person name="Kuske C."/>
            <person name="Detter J.C."/>
            <person name="Han C."/>
            <person name="Lapidus A."/>
            <person name="Copeland A."/>
            <person name="Glavina Del Rio T."/>
            <person name="Nolan M."/>
            <person name="Lucas S."/>
            <person name="Tice H."/>
            <person name="Cheng J.F."/>
            <person name="Bruce D."/>
            <person name="Goodwin L."/>
            <person name="Pitluck S."/>
            <person name="Ovchinnikova G."/>
            <person name="Pati A."/>
            <person name="Ivanova N."/>
            <person name="Chen A."/>
            <person name="Palaniappan K."/>
            <person name="Chain P."/>
            <person name="D'haeseleer P."/>
            <person name="Goker M."/>
            <person name="Bristow J."/>
            <person name="Eisen J.A."/>
            <person name="Markowitz V."/>
            <person name="Hugenholtz P."/>
            <person name="Rohde M."/>
            <person name="Klenk H.P."/>
            <person name="Kyrpides N.C."/>
        </authorList>
    </citation>
    <scope>NUCLEOTIDE SEQUENCE [LARGE SCALE GENOMIC DNA]</scope>
    <source>
        <strain evidence="5">ATCC 700683 / DSM 15641 / 12-3</strain>
    </source>
</reference>
<feature type="region of interest" description="Disordered" evidence="2">
    <location>
        <begin position="132"/>
        <end position="151"/>
    </location>
</feature>
<dbReference type="InterPro" id="IPR036291">
    <property type="entry name" value="NAD(P)-bd_dom_sf"/>
</dbReference>
<dbReference type="RefSeq" id="WP_012803419.1">
    <property type="nucleotide sequence ID" value="NC_013170.1"/>
</dbReference>
<dbReference type="Proteomes" id="UP000000954">
    <property type="component" value="Chromosome"/>
</dbReference>
<evidence type="ECO:0000313" key="5">
    <source>
        <dbReference type="Proteomes" id="UP000000954"/>
    </source>
</evidence>
<accession>C7MP94</accession>
<organism evidence="4 5">
    <name type="scientific">Cryptobacterium curtum (strain ATCC 700683 / DSM 15641 / CCUG 43107 / 12-3)</name>
    <dbReference type="NCBI Taxonomy" id="469378"/>
    <lineage>
        <taxon>Bacteria</taxon>
        <taxon>Bacillati</taxon>
        <taxon>Actinomycetota</taxon>
        <taxon>Coriobacteriia</taxon>
        <taxon>Eggerthellales</taxon>
        <taxon>Eggerthellaceae</taxon>
        <taxon>Cryptobacterium</taxon>
    </lineage>
</organism>
<dbReference type="Pfam" id="PF01370">
    <property type="entry name" value="Epimerase"/>
    <property type="match status" value="1"/>
</dbReference>
<protein>
    <submittedName>
        <fullName evidence="4">Nucleoside-diphosphate-sugar epimerase</fullName>
    </submittedName>
</protein>
<gene>
    <name evidence="4" type="ordered locus">Ccur_10430</name>
</gene>
<dbReference type="Gene3D" id="3.40.50.720">
    <property type="entry name" value="NAD(P)-binding Rossmann-like Domain"/>
    <property type="match status" value="1"/>
</dbReference>
<dbReference type="SUPFAM" id="SSF51735">
    <property type="entry name" value="NAD(P)-binding Rossmann-fold domains"/>
    <property type="match status" value="1"/>
</dbReference>